<gene>
    <name evidence="9" type="ORF">R6G86_03375</name>
</gene>
<evidence type="ECO:0000256" key="1">
    <source>
        <dbReference type="ARBA" id="ARBA00005715"/>
    </source>
</evidence>
<protein>
    <submittedName>
        <fullName evidence="9">Four-carbon acid sugar kinase family protein</fullName>
    </submittedName>
</protein>
<accession>A0ABU5GAX8</accession>
<feature type="domain" description="Four-carbon acid sugar kinase N-terminal" evidence="7">
    <location>
        <begin position="8"/>
        <end position="230"/>
    </location>
</feature>
<keyword evidence="5" id="KW-0067">ATP-binding</keyword>
<keyword evidence="6" id="KW-0119">Carbohydrate metabolism</keyword>
<evidence type="ECO:0000256" key="5">
    <source>
        <dbReference type="ARBA" id="ARBA00022840"/>
    </source>
</evidence>
<dbReference type="EMBL" id="JAWNGA010000004">
    <property type="protein sequence ID" value="MDY5132788.1"/>
    <property type="molecule type" value="Genomic_DNA"/>
</dbReference>
<evidence type="ECO:0000259" key="8">
    <source>
        <dbReference type="Pfam" id="PF17042"/>
    </source>
</evidence>
<comment type="similarity">
    <text evidence="1">Belongs to the four-carbon acid sugar kinase family.</text>
</comment>
<dbReference type="GO" id="GO:0016301">
    <property type="term" value="F:kinase activity"/>
    <property type="evidence" value="ECO:0007669"/>
    <property type="project" value="UniProtKB-KW"/>
</dbReference>
<evidence type="ECO:0000256" key="6">
    <source>
        <dbReference type="ARBA" id="ARBA00023277"/>
    </source>
</evidence>
<dbReference type="InterPro" id="IPR031475">
    <property type="entry name" value="NBD_C"/>
</dbReference>
<evidence type="ECO:0000259" key="7">
    <source>
        <dbReference type="Pfam" id="PF07005"/>
    </source>
</evidence>
<dbReference type="Gene3D" id="3.40.50.10840">
    <property type="entry name" value="Putative sugar-binding, N-terminal domain"/>
    <property type="match status" value="1"/>
</dbReference>
<dbReference type="InterPro" id="IPR037051">
    <property type="entry name" value="4-carb_acid_sugar_kinase_N_sf"/>
</dbReference>
<evidence type="ECO:0000313" key="10">
    <source>
        <dbReference type="Proteomes" id="UP001275049"/>
    </source>
</evidence>
<keyword evidence="2" id="KW-0808">Transferase</keyword>
<dbReference type="RefSeq" id="WP_022867121.1">
    <property type="nucleotide sequence ID" value="NZ_JAWNFT010000001.1"/>
</dbReference>
<dbReference type="InterPro" id="IPR042213">
    <property type="entry name" value="NBD_C_sf"/>
</dbReference>
<proteinExistence type="inferred from homology"/>
<dbReference type="InterPro" id="IPR010737">
    <property type="entry name" value="4-carb_acid_sugar_kinase_N"/>
</dbReference>
<keyword evidence="10" id="KW-1185">Reference proteome</keyword>
<keyword evidence="4 9" id="KW-0418">Kinase</keyword>
<keyword evidence="3" id="KW-0547">Nucleotide-binding</keyword>
<name>A0ABU5GAX8_9ACTO</name>
<evidence type="ECO:0000313" key="9">
    <source>
        <dbReference type="EMBL" id="MDY5132788.1"/>
    </source>
</evidence>
<dbReference type="Gene3D" id="3.40.980.20">
    <property type="entry name" value="Four-carbon acid sugar kinase, nucleotide binding domain"/>
    <property type="match status" value="1"/>
</dbReference>
<dbReference type="Proteomes" id="UP001275049">
    <property type="component" value="Unassembled WGS sequence"/>
</dbReference>
<dbReference type="Pfam" id="PF07005">
    <property type="entry name" value="SBD_N"/>
    <property type="match status" value="1"/>
</dbReference>
<reference evidence="9 10" key="1">
    <citation type="submission" date="2023-10" db="EMBL/GenBank/DDBJ databases">
        <title>Whole Genome based description of the genera Actinobaculum and Actinotignum reveals a complex phylogenetic relationship within the species included in the genus Actinotignum.</title>
        <authorList>
            <person name="Jensen C.S."/>
            <person name="Dargis R."/>
            <person name="Kemp M."/>
            <person name="Christensen J.J."/>
        </authorList>
    </citation>
    <scope>NUCLEOTIDE SEQUENCE [LARGE SCALE GENOMIC DNA]</scope>
    <source>
        <strain evidence="9 10">SLA_B974</strain>
    </source>
</reference>
<organism evidence="9 10">
    <name type="scientific">Actinotignum urinale</name>
    <dbReference type="NCBI Taxonomy" id="190146"/>
    <lineage>
        <taxon>Bacteria</taxon>
        <taxon>Bacillati</taxon>
        <taxon>Actinomycetota</taxon>
        <taxon>Actinomycetes</taxon>
        <taxon>Actinomycetales</taxon>
        <taxon>Actinomycetaceae</taxon>
        <taxon>Actinotignum</taxon>
    </lineage>
</organism>
<evidence type="ECO:0000256" key="4">
    <source>
        <dbReference type="ARBA" id="ARBA00022777"/>
    </source>
</evidence>
<sequence>MTTKVFSAIVADDLTGATTTGALLAARGVKNVVTIGDVKDVPADSIDALLVSTDSRQMAPEDAYSVVKKATEELVALGGTHFSKRTDTTMRGGIGYEIDAMLDVLGEEYVAVIVPAMPPSKRVVVAGYSLIDSVLLSRTGVAQDILSPITDSYLPTLLGKQIRGDLAFIGIGNVMNGHDAIEEKLRAYREQGYRYFLCDSVSDEDVAEIARAVTDLGWKTLCVDPGMFTTEYALAQGIAYEEKTPKAALRIDSSPTDRGTVIVVAGSATATTRMQLGYLQQLKGTSTLEVYSESMIEGGFWCEEETKKVVRRASQLLETNPPRILLITLDTTLSGAIVNLDKIEKEKNLEHGEGARNLAKNLAHVAQLVMEMYSERLAGLYCTGGDTLVNTCEAINAGGISLEDYVIPQSDQGRIVGGPFDGLPVVGKGGLTGTEHTAVRIVNRLFDERKIND</sequence>
<evidence type="ECO:0000256" key="2">
    <source>
        <dbReference type="ARBA" id="ARBA00022679"/>
    </source>
</evidence>
<feature type="domain" description="Four-carbon acid sugar kinase nucleotide binding" evidence="8">
    <location>
        <begin position="262"/>
        <end position="437"/>
    </location>
</feature>
<dbReference type="SUPFAM" id="SSF142764">
    <property type="entry name" value="YgbK-like"/>
    <property type="match status" value="1"/>
</dbReference>
<comment type="caution">
    <text evidence="9">The sequence shown here is derived from an EMBL/GenBank/DDBJ whole genome shotgun (WGS) entry which is preliminary data.</text>
</comment>
<dbReference type="Pfam" id="PF17042">
    <property type="entry name" value="NBD_C"/>
    <property type="match status" value="1"/>
</dbReference>
<evidence type="ECO:0000256" key="3">
    <source>
        <dbReference type="ARBA" id="ARBA00022741"/>
    </source>
</evidence>